<dbReference type="InterPro" id="IPR007492">
    <property type="entry name" value="LytTR_DNA-bd_dom"/>
</dbReference>
<accession>A0A4Q0MAJ2</accession>
<proteinExistence type="predicted"/>
<keyword evidence="1" id="KW-1133">Transmembrane helix</keyword>
<dbReference type="GO" id="GO:0003677">
    <property type="term" value="F:DNA binding"/>
    <property type="evidence" value="ECO:0007669"/>
    <property type="project" value="InterPro"/>
</dbReference>
<evidence type="ECO:0000313" key="3">
    <source>
        <dbReference type="EMBL" id="RXF70280.1"/>
    </source>
</evidence>
<reference evidence="3 4" key="1">
    <citation type="submission" date="2018-12" db="EMBL/GenBank/DDBJ databases">
        <title>bacterium Hansschlegelia zhihuaiae S113.</title>
        <authorList>
            <person name="He J."/>
        </authorList>
    </citation>
    <scope>NUCLEOTIDE SEQUENCE [LARGE SCALE GENOMIC DNA]</scope>
    <source>
        <strain evidence="3 4">S 113</strain>
    </source>
</reference>
<dbReference type="SMART" id="SM00850">
    <property type="entry name" value="LytTR"/>
    <property type="match status" value="1"/>
</dbReference>
<keyword evidence="4" id="KW-1185">Reference proteome</keyword>
<feature type="domain" description="HTH LytTR-type" evidence="2">
    <location>
        <begin position="247"/>
        <end position="350"/>
    </location>
</feature>
<feature type="transmembrane region" description="Helical" evidence="1">
    <location>
        <begin position="112"/>
        <end position="129"/>
    </location>
</feature>
<evidence type="ECO:0000256" key="1">
    <source>
        <dbReference type="SAM" id="Phobius"/>
    </source>
</evidence>
<evidence type="ECO:0000313" key="4">
    <source>
        <dbReference type="Proteomes" id="UP000289708"/>
    </source>
</evidence>
<name>A0A4Q0MAJ2_9HYPH</name>
<dbReference type="AlphaFoldDB" id="A0A4Q0MAJ2"/>
<dbReference type="EMBL" id="RYFI01000018">
    <property type="protein sequence ID" value="RXF70280.1"/>
    <property type="molecule type" value="Genomic_DNA"/>
</dbReference>
<keyword evidence="1" id="KW-0472">Membrane</keyword>
<organism evidence="3 4">
    <name type="scientific">Hansschlegelia zhihuaiae</name>
    <dbReference type="NCBI Taxonomy" id="405005"/>
    <lineage>
        <taxon>Bacteria</taxon>
        <taxon>Pseudomonadati</taxon>
        <taxon>Pseudomonadota</taxon>
        <taxon>Alphaproteobacteria</taxon>
        <taxon>Hyphomicrobiales</taxon>
        <taxon>Methylopilaceae</taxon>
        <taxon>Hansschlegelia</taxon>
    </lineage>
</organism>
<keyword evidence="1" id="KW-0812">Transmembrane</keyword>
<dbReference type="Gene3D" id="2.40.50.1020">
    <property type="entry name" value="LytTr DNA-binding domain"/>
    <property type="match status" value="1"/>
</dbReference>
<dbReference type="Pfam" id="PF04397">
    <property type="entry name" value="LytTR"/>
    <property type="match status" value="1"/>
</dbReference>
<comment type="caution">
    <text evidence="3">The sequence shown here is derived from an EMBL/GenBank/DDBJ whole genome shotgun (WGS) entry which is preliminary data.</text>
</comment>
<feature type="transmembrane region" description="Helical" evidence="1">
    <location>
        <begin position="149"/>
        <end position="171"/>
    </location>
</feature>
<feature type="transmembrane region" description="Helical" evidence="1">
    <location>
        <begin position="82"/>
        <end position="100"/>
    </location>
</feature>
<feature type="transmembrane region" description="Helical" evidence="1">
    <location>
        <begin position="183"/>
        <end position="208"/>
    </location>
</feature>
<dbReference type="OrthoDB" id="7028951at2"/>
<evidence type="ECO:0000259" key="2">
    <source>
        <dbReference type="PROSITE" id="PS50930"/>
    </source>
</evidence>
<protein>
    <submittedName>
        <fullName evidence="3">LytTR family transcriptional regulator</fullName>
    </submittedName>
</protein>
<dbReference type="PROSITE" id="PS50930">
    <property type="entry name" value="HTH_LYTTR"/>
    <property type="match status" value="1"/>
</dbReference>
<dbReference type="Proteomes" id="UP000289708">
    <property type="component" value="Unassembled WGS sequence"/>
</dbReference>
<sequence>MLAKIAAMPTCVRKFPITLFLPAAERTGATGRAMTGRHGDPRERVRRCAECFVIALRFQWGSWFAMREFAKFPVESWLRQRVGELGLALGLGLAFAYVGPFRTDESEFLPKLGYWAGLLACWFIVAALVEHGLRTLRAYRNAGLWARRACLIGVASLPMLLVVAPATTALLGWRATLPELIEMYWQIVLVCTGVVILSDGILGSSSVAREAPREVDRRDVVALAEAPATAEQEAVRGGEAPESVAPLVSRLAERLPPALRAPIICLEMEDHYVRVHTDRGSVLVLMRLGDAIQDAAPTPGAQSHRSWWVATDAIESFERTGRVGRLQLRNGLTAPVSQRYVRTISELAAADRQSL</sequence>
<gene>
    <name evidence="3" type="ORF">EK403_17145</name>
</gene>